<dbReference type="PANTHER" id="PTHR22604:SF105">
    <property type="entry name" value="TRANS-1,2-DIHYDROBENZENE-1,2-DIOL DEHYDROGENASE"/>
    <property type="match status" value="1"/>
</dbReference>
<dbReference type="EMBL" id="SEOQ01000070">
    <property type="protein sequence ID" value="TFY71038.1"/>
    <property type="molecule type" value="Genomic_DNA"/>
</dbReference>
<keyword evidence="2" id="KW-0560">Oxidoreductase</keyword>
<dbReference type="InterPro" id="IPR055170">
    <property type="entry name" value="GFO_IDH_MocA-like_dom"/>
</dbReference>
<dbReference type="Proteomes" id="UP000298327">
    <property type="component" value="Unassembled WGS sequence"/>
</dbReference>
<dbReference type="Gene3D" id="3.40.50.720">
    <property type="entry name" value="NAD(P)-binding Rossmann-like Domain"/>
    <property type="match status" value="1"/>
</dbReference>
<dbReference type="SUPFAM" id="SSF55347">
    <property type="entry name" value="Glyceraldehyde-3-phosphate dehydrogenase-like, C-terminal domain"/>
    <property type="match status" value="1"/>
</dbReference>
<dbReference type="Pfam" id="PF22725">
    <property type="entry name" value="GFO_IDH_MocA_C3"/>
    <property type="match status" value="1"/>
</dbReference>
<name>A0A4Y9ZB58_9AGAM</name>
<evidence type="ECO:0000256" key="2">
    <source>
        <dbReference type="ARBA" id="ARBA00023002"/>
    </source>
</evidence>
<comment type="similarity">
    <text evidence="1">Belongs to the Gfo/Idh/MocA family.</text>
</comment>
<dbReference type="InterPro" id="IPR036291">
    <property type="entry name" value="NAD(P)-bd_dom_sf"/>
</dbReference>
<evidence type="ECO:0000256" key="4">
    <source>
        <dbReference type="ARBA" id="ARBA00042988"/>
    </source>
</evidence>
<dbReference type="Gene3D" id="3.30.360.10">
    <property type="entry name" value="Dihydrodipicolinate Reductase, domain 2"/>
    <property type="match status" value="1"/>
</dbReference>
<evidence type="ECO:0000256" key="1">
    <source>
        <dbReference type="ARBA" id="ARBA00010928"/>
    </source>
</evidence>
<gene>
    <name evidence="8" type="ORF">EVG20_g1970</name>
</gene>
<dbReference type="STRING" id="205917.A0A4Y9ZB58"/>
<feature type="domain" description="Gfo/Idh/MocA-like oxidoreductase N-terminal" evidence="6">
    <location>
        <begin position="116"/>
        <end position="236"/>
    </location>
</feature>
<comment type="catalytic activity">
    <reaction evidence="5">
        <text>D-xylose + NADP(+) = D-xylono-1,5-lactone + NADPH + H(+)</text>
        <dbReference type="Rhea" id="RHEA:22000"/>
        <dbReference type="ChEBI" id="CHEBI:15378"/>
        <dbReference type="ChEBI" id="CHEBI:15867"/>
        <dbReference type="ChEBI" id="CHEBI:53455"/>
        <dbReference type="ChEBI" id="CHEBI:57783"/>
        <dbReference type="ChEBI" id="CHEBI:58349"/>
        <dbReference type="EC" id="1.1.1.179"/>
    </reaction>
</comment>
<evidence type="ECO:0000313" key="9">
    <source>
        <dbReference type="Proteomes" id="UP000298327"/>
    </source>
</evidence>
<protein>
    <recommendedName>
        <fullName evidence="3">D-xylose 1-dehydrogenase (NADP(+), D-xylono-1,5-lactone-forming)</fullName>
        <ecNumber evidence="3">1.1.1.179</ecNumber>
    </recommendedName>
    <alternativeName>
        <fullName evidence="4">D-xylose-NADP dehydrogenase</fullName>
    </alternativeName>
</protein>
<sequence length="430" mass="47039">MFSSSERKCRIIISTLASTPRPSPSPHVPIIEHSRPFCPPTAVLRDERKQIDCSRPGSCTHWGVVAQQSAVYSSLTHCIRRHSSFLTMSGLFKRIYHEFHPQPPAAPSESESSSPLKIGVLGAANIAAMAIMRPAQSHPDVVVLAIAARDHARADAFARKWGVAKAYGGEGAYQKLLDDPDIDAVYNPLPNALHYEWTMKALAAGKHVLLEKPSADTADETRKMFAFAEKKGLVLLEAFHYPFHPAFQRVKAILDGRELGDIQSMEVSLAVPAGALKDSDIRFKYELGGGSVMDMGCYCLSIARDLANAAPVKVLSASADTSSAFPKIDIGTTATLAFPKREHAENATHSGSESPAVSEAETFPATLQSHFRLPPRLGFVPAMIQAHVKVTCERGELYFYNFAWPSFYHYISVKKTDGKGKTVESRTEKC</sequence>
<dbReference type="AlphaFoldDB" id="A0A4Y9ZB58"/>
<keyword evidence="9" id="KW-1185">Reference proteome</keyword>
<evidence type="ECO:0000313" key="8">
    <source>
        <dbReference type="EMBL" id="TFY71038.1"/>
    </source>
</evidence>
<organism evidence="8 9">
    <name type="scientific">Dentipellis fragilis</name>
    <dbReference type="NCBI Taxonomy" id="205917"/>
    <lineage>
        <taxon>Eukaryota</taxon>
        <taxon>Fungi</taxon>
        <taxon>Dikarya</taxon>
        <taxon>Basidiomycota</taxon>
        <taxon>Agaricomycotina</taxon>
        <taxon>Agaricomycetes</taxon>
        <taxon>Russulales</taxon>
        <taxon>Hericiaceae</taxon>
        <taxon>Dentipellis</taxon>
    </lineage>
</organism>
<dbReference type="SUPFAM" id="SSF51735">
    <property type="entry name" value="NAD(P)-binding Rossmann-fold domains"/>
    <property type="match status" value="1"/>
</dbReference>
<dbReference type="InterPro" id="IPR000683">
    <property type="entry name" value="Gfo/Idh/MocA-like_OxRdtase_N"/>
</dbReference>
<reference evidence="8 9" key="1">
    <citation type="submission" date="2019-02" db="EMBL/GenBank/DDBJ databases">
        <title>Genome sequencing of the rare red list fungi Dentipellis fragilis.</title>
        <authorList>
            <person name="Buettner E."/>
            <person name="Kellner H."/>
        </authorList>
    </citation>
    <scope>NUCLEOTIDE SEQUENCE [LARGE SCALE GENOMIC DNA]</scope>
    <source>
        <strain evidence="8 9">DSM 105465</strain>
    </source>
</reference>
<dbReference type="OrthoDB" id="64915at2759"/>
<dbReference type="PANTHER" id="PTHR22604">
    <property type="entry name" value="OXIDOREDUCTASES"/>
    <property type="match status" value="1"/>
</dbReference>
<evidence type="ECO:0000259" key="7">
    <source>
        <dbReference type="Pfam" id="PF22725"/>
    </source>
</evidence>
<dbReference type="EC" id="1.1.1.179" evidence="3"/>
<accession>A0A4Y9ZB58</accession>
<dbReference type="InterPro" id="IPR050984">
    <property type="entry name" value="Gfo/Idh/MocA_domain"/>
</dbReference>
<evidence type="ECO:0000256" key="5">
    <source>
        <dbReference type="ARBA" id="ARBA00049233"/>
    </source>
</evidence>
<evidence type="ECO:0000256" key="3">
    <source>
        <dbReference type="ARBA" id="ARBA00038984"/>
    </source>
</evidence>
<feature type="domain" description="GFO/IDH/MocA-like oxidoreductase" evidence="7">
    <location>
        <begin position="247"/>
        <end position="340"/>
    </location>
</feature>
<comment type="caution">
    <text evidence="8">The sequence shown here is derived from an EMBL/GenBank/DDBJ whole genome shotgun (WGS) entry which is preliminary data.</text>
</comment>
<proteinExistence type="inferred from homology"/>
<evidence type="ECO:0000259" key="6">
    <source>
        <dbReference type="Pfam" id="PF01408"/>
    </source>
</evidence>
<dbReference type="Pfam" id="PF01408">
    <property type="entry name" value="GFO_IDH_MocA"/>
    <property type="match status" value="1"/>
</dbReference>
<dbReference type="GO" id="GO:0047837">
    <property type="term" value="F:D-xylose 1-dehydrogenase (NADP+) activity"/>
    <property type="evidence" value="ECO:0007669"/>
    <property type="project" value="UniProtKB-EC"/>
</dbReference>
<dbReference type="GO" id="GO:0000166">
    <property type="term" value="F:nucleotide binding"/>
    <property type="evidence" value="ECO:0007669"/>
    <property type="project" value="InterPro"/>
</dbReference>